<evidence type="ECO:0000259" key="7">
    <source>
        <dbReference type="PROSITE" id="PS51837"/>
    </source>
</evidence>
<dbReference type="Pfam" id="PF10601">
    <property type="entry name" value="zf-LITAF-like"/>
    <property type="match status" value="1"/>
</dbReference>
<evidence type="ECO:0000313" key="8">
    <source>
        <dbReference type="EMBL" id="KAL3791434.1"/>
    </source>
</evidence>
<keyword evidence="6" id="KW-1133">Transmembrane helix</keyword>
<evidence type="ECO:0000256" key="1">
    <source>
        <dbReference type="ARBA" id="ARBA00004170"/>
    </source>
</evidence>
<reference evidence="8 9" key="1">
    <citation type="journal article" date="2020" name="G3 (Bethesda)">
        <title>Improved Reference Genome for Cyclotella cryptica CCMP332, a Model for Cell Wall Morphogenesis, Salinity Adaptation, and Lipid Production in Diatoms (Bacillariophyta).</title>
        <authorList>
            <person name="Roberts W.R."/>
            <person name="Downey K.M."/>
            <person name="Ruck E.C."/>
            <person name="Traller J.C."/>
            <person name="Alverson A.J."/>
        </authorList>
    </citation>
    <scope>NUCLEOTIDE SEQUENCE [LARGE SCALE GENOMIC DNA]</scope>
    <source>
        <strain evidence="8 9">CCMP332</strain>
    </source>
</reference>
<dbReference type="GO" id="GO:0046872">
    <property type="term" value="F:metal ion binding"/>
    <property type="evidence" value="ECO:0007669"/>
    <property type="project" value="UniProtKB-KW"/>
</dbReference>
<sequence length="121" mass="13148">MDYQNVDSTAPPLASATAIPVGKVTTEGHSSSPGGIEFGRQPMFIGTCPHCQHSGVTTRIKTYPVFETWLACGLLLLVFWPVCWVPLVTDTCKKTEHVCTQCEEMIGDVSPLSDCCVKRMG</sequence>
<proteinExistence type="inferred from homology"/>
<evidence type="ECO:0000313" key="9">
    <source>
        <dbReference type="Proteomes" id="UP001516023"/>
    </source>
</evidence>
<dbReference type="PROSITE" id="PS51837">
    <property type="entry name" value="LITAF"/>
    <property type="match status" value="1"/>
</dbReference>
<evidence type="ECO:0000256" key="5">
    <source>
        <dbReference type="ARBA" id="ARBA00023136"/>
    </source>
</evidence>
<dbReference type="PANTHER" id="PTHR23292">
    <property type="entry name" value="LIPOPOLYSACCHARIDE-INDUCED TUMOR NECROSIS FACTOR-ALPHA FACTOR"/>
    <property type="match status" value="1"/>
</dbReference>
<name>A0ABD3PUT7_9STRA</name>
<evidence type="ECO:0000256" key="6">
    <source>
        <dbReference type="SAM" id="Phobius"/>
    </source>
</evidence>
<keyword evidence="9" id="KW-1185">Reference proteome</keyword>
<dbReference type="AlphaFoldDB" id="A0ABD3PUT7"/>
<feature type="transmembrane region" description="Helical" evidence="6">
    <location>
        <begin position="68"/>
        <end position="87"/>
    </location>
</feature>
<comment type="caution">
    <text evidence="8">The sequence shown here is derived from an EMBL/GenBank/DDBJ whole genome shotgun (WGS) entry which is preliminary data.</text>
</comment>
<dbReference type="EMBL" id="JABMIG020000114">
    <property type="protein sequence ID" value="KAL3791434.1"/>
    <property type="molecule type" value="Genomic_DNA"/>
</dbReference>
<evidence type="ECO:0000256" key="2">
    <source>
        <dbReference type="ARBA" id="ARBA00005975"/>
    </source>
</evidence>
<keyword evidence="4" id="KW-0862">Zinc</keyword>
<dbReference type="InterPro" id="IPR006629">
    <property type="entry name" value="LITAF"/>
</dbReference>
<keyword evidence="5 6" id="KW-0472">Membrane</keyword>
<dbReference type="PANTHER" id="PTHR23292:SF6">
    <property type="entry name" value="FI16602P1-RELATED"/>
    <property type="match status" value="1"/>
</dbReference>
<dbReference type="Proteomes" id="UP001516023">
    <property type="component" value="Unassembled WGS sequence"/>
</dbReference>
<keyword evidence="3" id="KW-0479">Metal-binding</keyword>
<feature type="domain" description="LITAF" evidence="7">
    <location>
        <begin position="26"/>
        <end position="111"/>
    </location>
</feature>
<organism evidence="8 9">
    <name type="scientific">Cyclotella cryptica</name>
    <dbReference type="NCBI Taxonomy" id="29204"/>
    <lineage>
        <taxon>Eukaryota</taxon>
        <taxon>Sar</taxon>
        <taxon>Stramenopiles</taxon>
        <taxon>Ochrophyta</taxon>
        <taxon>Bacillariophyta</taxon>
        <taxon>Coscinodiscophyceae</taxon>
        <taxon>Thalassiosirophycidae</taxon>
        <taxon>Stephanodiscales</taxon>
        <taxon>Stephanodiscaceae</taxon>
        <taxon>Cyclotella</taxon>
    </lineage>
</organism>
<dbReference type="GO" id="GO:0016020">
    <property type="term" value="C:membrane"/>
    <property type="evidence" value="ECO:0007669"/>
    <property type="project" value="UniProtKB-SubCell"/>
</dbReference>
<dbReference type="InterPro" id="IPR037519">
    <property type="entry name" value="LITAF_fam"/>
</dbReference>
<evidence type="ECO:0000256" key="4">
    <source>
        <dbReference type="ARBA" id="ARBA00022833"/>
    </source>
</evidence>
<evidence type="ECO:0000256" key="3">
    <source>
        <dbReference type="ARBA" id="ARBA00022723"/>
    </source>
</evidence>
<gene>
    <name evidence="8" type="ORF">HJC23_011490</name>
</gene>
<protein>
    <recommendedName>
        <fullName evidence="7">LITAF domain-containing protein</fullName>
    </recommendedName>
</protein>
<keyword evidence="6" id="KW-0812">Transmembrane</keyword>
<comment type="subcellular location">
    <subcellularLocation>
        <location evidence="1">Membrane</location>
        <topology evidence="1">Peripheral membrane protein</topology>
    </subcellularLocation>
</comment>
<comment type="similarity">
    <text evidence="2">Belongs to the CDIP1/LITAF family.</text>
</comment>
<accession>A0ABD3PUT7</accession>
<dbReference type="SMART" id="SM00714">
    <property type="entry name" value="LITAF"/>
    <property type="match status" value="1"/>
</dbReference>